<gene>
    <name evidence="1" type="ORF">NDU88_011723</name>
</gene>
<keyword evidence="2" id="KW-1185">Reference proteome</keyword>
<evidence type="ECO:0000313" key="1">
    <source>
        <dbReference type="EMBL" id="KAJ1145436.1"/>
    </source>
</evidence>
<organism evidence="1 2">
    <name type="scientific">Pleurodeles waltl</name>
    <name type="common">Iberian ribbed newt</name>
    <dbReference type="NCBI Taxonomy" id="8319"/>
    <lineage>
        <taxon>Eukaryota</taxon>
        <taxon>Metazoa</taxon>
        <taxon>Chordata</taxon>
        <taxon>Craniata</taxon>
        <taxon>Vertebrata</taxon>
        <taxon>Euteleostomi</taxon>
        <taxon>Amphibia</taxon>
        <taxon>Batrachia</taxon>
        <taxon>Caudata</taxon>
        <taxon>Salamandroidea</taxon>
        <taxon>Salamandridae</taxon>
        <taxon>Pleurodelinae</taxon>
        <taxon>Pleurodeles</taxon>
    </lineage>
</organism>
<accession>A0AAV7R267</accession>
<feature type="non-terminal residue" evidence="1">
    <location>
        <position position="1"/>
    </location>
</feature>
<dbReference type="EMBL" id="JANPWB010000010">
    <property type="protein sequence ID" value="KAJ1145436.1"/>
    <property type="molecule type" value="Genomic_DNA"/>
</dbReference>
<evidence type="ECO:0000313" key="2">
    <source>
        <dbReference type="Proteomes" id="UP001066276"/>
    </source>
</evidence>
<protein>
    <submittedName>
        <fullName evidence="1">Uncharacterized protein</fullName>
    </submittedName>
</protein>
<sequence length="107" mass="12040">APPTHGARTRQTPGNRILPEPSLRFQLLCLSNTKPLLRLTELEPGSLLETGFLPDAKPRTGLQALEPLVSLSLFCRDNMRTLPCSLLDLLWTITVFQEKLFTMIQIQ</sequence>
<reference evidence="1" key="1">
    <citation type="journal article" date="2022" name="bioRxiv">
        <title>Sequencing and chromosome-scale assembly of the giantPleurodeles waltlgenome.</title>
        <authorList>
            <person name="Brown T."/>
            <person name="Elewa A."/>
            <person name="Iarovenko S."/>
            <person name="Subramanian E."/>
            <person name="Araus A.J."/>
            <person name="Petzold A."/>
            <person name="Susuki M."/>
            <person name="Suzuki K.-i.T."/>
            <person name="Hayashi T."/>
            <person name="Toyoda A."/>
            <person name="Oliveira C."/>
            <person name="Osipova E."/>
            <person name="Leigh N.D."/>
            <person name="Simon A."/>
            <person name="Yun M.H."/>
        </authorList>
    </citation>
    <scope>NUCLEOTIDE SEQUENCE</scope>
    <source>
        <strain evidence="1">20211129_DDA</strain>
        <tissue evidence="1">Liver</tissue>
    </source>
</reference>
<name>A0AAV7R267_PLEWA</name>
<feature type="non-terminal residue" evidence="1">
    <location>
        <position position="107"/>
    </location>
</feature>
<dbReference type="AlphaFoldDB" id="A0AAV7R267"/>
<dbReference type="Proteomes" id="UP001066276">
    <property type="component" value="Chromosome 6"/>
</dbReference>
<comment type="caution">
    <text evidence="1">The sequence shown here is derived from an EMBL/GenBank/DDBJ whole genome shotgun (WGS) entry which is preliminary data.</text>
</comment>
<proteinExistence type="predicted"/>